<gene>
    <name evidence="2" type="ORF">M0638_25925</name>
</gene>
<evidence type="ECO:0008006" key="4">
    <source>
        <dbReference type="Google" id="ProtNLM"/>
    </source>
</evidence>
<organism evidence="2 3">
    <name type="scientific">Roseomonas acroporae</name>
    <dbReference type="NCBI Taxonomy" id="2937791"/>
    <lineage>
        <taxon>Bacteria</taxon>
        <taxon>Pseudomonadati</taxon>
        <taxon>Pseudomonadota</taxon>
        <taxon>Alphaproteobacteria</taxon>
        <taxon>Acetobacterales</taxon>
        <taxon>Roseomonadaceae</taxon>
        <taxon>Roseomonas</taxon>
    </lineage>
</organism>
<dbReference type="Gene3D" id="3.40.50.10610">
    <property type="entry name" value="ABC-type transport auxiliary lipoprotein component"/>
    <property type="match status" value="1"/>
</dbReference>
<dbReference type="Proteomes" id="UP001139516">
    <property type="component" value="Unassembled WGS sequence"/>
</dbReference>
<keyword evidence="3" id="KW-1185">Reference proteome</keyword>
<evidence type="ECO:0000256" key="1">
    <source>
        <dbReference type="SAM" id="MobiDB-lite"/>
    </source>
</evidence>
<sequence length="244" mass="24846">MPDPIPGTIPGHDPVPRPAAPAGRIAGPARGGPPARPGPCRSRRAALLLGAGAALALPGCASLFSRPYIEIQRFALDPAPPPGRGPGGARRGGKVLLVRLLRAAPGQEQRGLRTLRADGTETADFHNEWTAPPADLVEEVVRRWLIASGLFAAVVAPGSRAPADLILEAELTTLQAEPARGLARAGMSAVVLRGADGRVASQLVLAGTAPLATPDPPAAARAAAMNAALADLLGQLESRLAPLA</sequence>
<protein>
    <recommendedName>
        <fullName evidence="4">ABC-type transport auxiliary lipoprotein component domain-containing protein</fullName>
    </recommendedName>
</protein>
<dbReference type="RefSeq" id="WP_248669847.1">
    <property type="nucleotide sequence ID" value="NZ_JALPRX010000147.1"/>
</dbReference>
<evidence type="ECO:0000313" key="3">
    <source>
        <dbReference type="Proteomes" id="UP001139516"/>
    </source>
</evidence>
<accession>A0A9X2BZ98</accession>
<proteinExistence type="predicted"/>
<evidence type="ECO:0000313" key="2">
    <source>
        <dbReference type="EMBL" id="MCK8787799.1"/>
    </source>
</evidence>
<name>A0A9X2BZ98_9PROT</name>
<dbReference type="SUPFAM" id="SSF159594">
    <property type="entry name" value="XCC0632-like"/>
    <property type="match status" value="1"/>
</dbReference>
<feature type="region of interest" description="Disordered" evidence="1">
    <location>
        <begin position="1"/>
        <end position="39"/>
    </location>
</feature>
<comment type="caution">
    <text evidence="2">The sequence shown here is derived from an EMBL/GenBank/DDBJ whole genome shotgun (WGS) entry which is preliminary data.</text>
</comment>
<dbReference type="EMBL" id="JALPRX010000147">
    <property type="protein sequence ID" value="MCK8787799.1"/>
    <property type="molecule type" value="Genomic_DNA"/>
</dbReference>
<dbReference type="AlphaFoldDB" id="A0A9X2BZ98"/>
<reference evidence="2" key="1">
    <citation type="submission" date="2022-04" db="EMBL/GenBank/DDBJ databases">
        <title>Roseomonas acroporae sp. nov., isolated from coral Acropora digitifera.</title>
        <authorList>
            <person name="Sun H."/>
        </authorList>
    </citation>
    <scope>NUCLEOTIDE SEQUENCE</scope>
    <source>
        <strain evidence="2">NAR14</strain>
    </source>
</reference>